<evidence type="ECO:0000313" key="3">
    <source>
        <dbReference type="EMBL" id="KAH7081054.1"/>
    </source>
</evidence>
<evidence type="ECO:0000259" key="2">
    <source>
        <dbReference type="PROSITE" id="PS50048"/>
    </source>
</evidence>
<organism evidence="3 4">
    <name type="scientific">Paraphoma chrysanthemicola</name>
    <dbReference type="NCBI Taxonomy" id="798071"/>
    <lineage>
        <taxon>Eukaryota</taxon>
        <taxon>Fungi</taxon>
        <taxon>Dikarya</taxon>
        <taxon>Ascomycota</taxon>
        <taxon>Pezizomycotina</taxon>
        <taxon>Dothideomycetes</taxon>
        <taxon>Pleosporomycetidae</taxon>
        <taxon>Pleosporales</taxon>
        <taxon>Pleosporineae</taxon>
        <taxon>Phaeosphaeriaceae</taxon>
        <taxon>Paraphoma</taxon>
    </lineage>
</organism>
<gene>
    <name evidence="3" type="ORF">FB567DRAFT_119104</name>
</gene>
<dbReference type="PROSITE" id="PS00463">
    <property type="entry name" value="ZN2_CY6_FUNGAL_1"/>
    <property type="match status" value="1"/>
</dbReference>
<proteinExistence type="predicted"/>
<dbReference type="InterPro" id="IPR036864">
    <property type="entry name" value="Zn2-C6_fun-type_DNA-bd_sf"/>
</dbReference>
<name>A0A8K0R2Z8_9PLEO</name>
<reference evidence="3" key="1">
    <citation type="journal article" date="2021" name="Nat. Commun.">
        <title>Genetic determinants of endophytism in the Arabidopsis root mycobiome.</title>
        <authorList>
            <person name="Mesny F."/>
            <person name="Miyauchi S."/>
            <person name="Thiergart T."/>
            <person name="Pickel B."/>
            <person name="Atanasova L."/>
            <person name="Karlsson M."/>
            <person name="Huettel B."/>
            <person name="Barry K.W."/>
            <person name="Haridas S."/>
            <person name="Chen C."/>
            <person name="Bauer D."/>
            <person name="Andreopoulos W."/>
            <person name="Pangilinan J."/>
            <person name="LaButti K."/>
            <person name="Riley R."/>
            <person name="Lipzen A."/>
            <person name="Clum A."/>
            <person name="Drula E."/>
            <person name="Henrissat B."/>
            <person name="Kohler A."/>
            <person name="Grigoriev I.V."/>
            <person name="Martin F.M."/>
            <person name="Hacquard S."/>
        </authorList>
    </citation>
    <scope>NUCLEOTIDE SEQUENCE</scope>
    <source>
        <strain evidence="3">MPI-SDFR-AT-0120</strain>
    </source>
</reference>
<dbReference type="SMART" id="SM00066">
    <property type="entry name" value="GAL4"/>
    <property type="match status" value="1"/>
</dbReference>
<protein>
    <recommendedName>
        <fullName evidence="2">Zn(2)-C6 fungal-type domain-containing protein</fullName>
    </recommendedName>
</protein>
<dbReference type="Pfam" id="PF00172">
    <property type="entry name" value="Zn_clus"/>
    <property type="match status" value="1"/>
</dbReference>
<dbReference type="PROSITE" id="PS50048">
    <property type="entry name" value="ZN2_CY6_FUNGAL_2"/>
    <property type="match status" value="1"/>
</dbReference>
<dbReference type="EMBL" id="JAGMVJ010000015">
    <property type="protein sequence ID" value="KAH7081054.1"/>
    <property type="molecule type" value="Genomic_DNA"/>
</dbReference>
<accession>A0A8K0R2Z8</accession>
<dbReference type="Proteomes" id="UP000813461">
    <property type="component" value="Unassembled WGS sequence"/>
</dbReference>
<dbReference type="AlphaFoldDB" id="A0A8K0R2Z8"/>
<sequence length="512" mass="57310">MMSFIAPLIPVTQKASNVCAYCRVRKQRCDRTLPQCVRCASKGRNCDYTPYKEPARHETNDPGPLVDHKEGCTHADLSHRGTTDVLQTFNACINNPNSLELVTRLSDMVYDILDLADINLPKALGEFGPCIQQWCPIIPEDILRGGFNDLSQDMRRTPGAGRSLLRLGLWLVSRRPCSHCGQVPQSGLYRTMKQIQALLQCRSELSLEAFQISMMIAVHETGHGLQAQAFQTLSSGAALLRMLDLDARKSKIVGQIDTIEWMKVSMLMLDRMIPISMPVESLPLIVSSVDSISKHVAQAVGPSIPPPSPRPYASSPRKVHIRAAVSLASGHVLEYIHAIHQKLTPEETYDQVDEIINQCIKLLVDKPQPHTWLHCDAIAMAFCSHILLQASQIRHIVNTTNGSNNFVSPAAGYTKAHLALKYSRRMAWDMVHVAIEKISSEAEIPHLPFAGLCCVFRAGLAVFETKKYVDEDVMGEQDIQGFRKILEWFAARWNIGEHFLARLEDLIRHDTR</sequence>
<dbReference type="GO" id="GO:0000981">
    <property type="term" value="F:DNA-binding transcription factor activity, RNA polymerase II-specific"/>
    <property type="evidence" value="ECO:0007669"/>
    <property type="project" value="InterPro"/>
</dbReference>
<evidence type="ECO:0000256" key="1">
    <source>
        <dbReference type="ARBA" id="ARBA00023242"/>
    </source>
</evidence>
<keyword evidence="4" id="KW-1185">Reference proteome</keyword>
<dbReference type="OrthoDB" id="3862662at2759"/>
<keyword evidence="1" id="KW-0539">Nucleus</keyword>
<dbReference type="InterPro" id="IPR001138">
    <property type="entry name" value="Zn2Cys6_DnaBD"/>
</dbReference>
<dbReference type="Gene3D" id="4.10.240.10">
    <property type="entry name" value="Zn(2)-C6 fungal-type DNA-binding domain"/>
    <property type="match status" value="1"/>
</dbReference>
<feature type="domain" description="Zn(2)-C6 fungal-type" evidence="2">
    <location>
        <begin position="18"/>
        <end position="48"/>
    </location>
</feature>
<evidence type="ECO:0000313" key="4">
    <source>
        <dbReference type="Proteomes" id="UP000813461"/>
    </source>
</evidence>
<dbReference type="SUPFAM" id="SSF57701">
    <property type="entry name" value="Zn2/Cys6 DNA-binding domain"/>
    <property type="match status" value="1"/>
</dbReference>
<dbReference type="GO" id="GO:0008270">
    <property type="term" value="F:zinc ion binding"/>
    <property type="evidence" value="ECO:0007669"/>
    <property type="project" value="InterPro"/>
</dbReference>
<comment type="caution">
    <text evidence="3">The sequence shown here is derived from an EMBL/GenBank/DDBJ whole genome shotgun (WGS) entry which is preliminary data.</text>
</comment>
<dbReference type="CDD" id="cd00067">
    <property type="entry name" value="GAL4"/>
    <property type="match status" value="1"/>
</dbReference>